<reference evidence="2 3" key="1">
    <citation type="submission" date="2024-09" db="EMBL/GenBank/DDBJ databases">
        <authorList>
            <person name="Sun Q."/>
            <person name="Mori K."/>
        </authorList>
    </citation>
    <scope>NUCLEOTIDE SEQUENCE [LARGE SCALE GENOMIC DNA]</scope>
    <source>
        <strain evidence="2 3">JCM 3324</strain>
    </source>
</reference>
<dbReference type="CDD" id="cd16936">
    <property type="entry name" value="HATPase_RsbW-like"/>
    <property type="match status" value="1"/>
</dbReference>
<keyword evidence="2" id="KW-0547">Nucleotide-binding</keyword>
<dbReference type="RefSeq" id="WP_364377447.1">
    <property type="nucleotide sequence ID" value="NZ_JBHMCF010000013.1"/>
</dbReference>
<dbReference type="GO" id="GO:0005524">
    <property type="term" value="F:ATP binding"/>
    <property type="evidence" value="ECO:0007669"/>
    <property type="project" value="UniProtKB-KW"/>
</dbReference>
<evidence type="ECO:0000313" key="3">
    <source>
        <dbReference type="Proteomes" id="UP001589568"/>
    </source>
</evidence>
<dbReference type="InterPro" id="IPR003594">
    <property type="entry name" value="HATPase_dom"/>
</dbReference>
<comment type="caution">
    <text evidence="2">The sequence shown here is derived from an EMBL/GenBank/DDBJ whole genome shotgun (WGS) entry which is preliminary data.</text>
</comment>
<protein>
    <submittedName>
        <fullName evidence="2">ATP-binding protein</fullName>
    </submittedName>
</protein>
<keyword evidence="2" id="KW-0067">ATP-binding</keyword>
<evidence type="ECO:0000313" key="2">
    <source>
        <dbReference type="EMBL" id="MFB9471569.1"/>
    </source>
</evidence>
<dbReference type="SUPFAM" id="SSF55874">
    <property type="entry name" value="ATPase domain of HSP90 chaperone/DNA topoisomerase II/histidine kinase"/>
    <property type="match status" value="1"/>
</dbReference>
<name>A0ABV5NMN8_9ACTN</name>
<gene>
    <name evidence="2" type="ORF">ACFFR3_18765</name>
</gene>
<dbReference type="EMBL" id="JBHMCF010000013">
    <property type="protein sequence ID" value="MFB9471569.1"/>
    <property type="molecule type" value="Genomic_DNA"/>
</dbReference>
<accession>A0ABV5NMN8</accession>
<dbReference type="InterPro" id="IPR036890">
    <property type="entry name" value="HATPase_C_sf"/>
</dbReference>
<proteinExistence type="predicted"/>
<organism evidence="2 3">
    <name type="scientific">Nonomuraea salmonea</name>
    <dbReference type="NCBI Taxonomy" id="46181"/>
    <lineage>
        <taxon>Bacteria</taxon>
        <taxon>Bacillati</taxon>
        <taxon>Actinomycetota</taxon>
        <taxon>Actinomycetes</taxon>
        <taxon>Streptosporangiales</taxon>
        <taxon>Streptosporangiaceae</taxon>
        <taxon>Nonomuraea</taxon>
    </lineage>
</organism>
<feature type="domain" description="Histidine kinase/HSP90-like ATPase" evidence="1">
    <location>
        <begin position="5"/>
        <end position="82"/>
    </location>
</feature>
<dbReference type="Gene3D" id="3.30.565.10">
    <property type="entry name" value="Histidine kinase-like ATPase, C-terminal domain"/>
    <property type="match status" value="1"/>
</dbReference>
<evidence type="ECO:0000259" key="1">
    <source>
        <dbReference type="Pfam" id="PF13581"/>
    </source>
</evidence>
<dbReference type="Pfam" id="PF13581">
    <property type="entry name" value="HATPase_c_2"/>
    <property type="match status" value="1"/>
</dbReference>
<dbReference type="Proteomes" id="UP001589568">
    <property type="component" value="Unassembled WGS sequence"/>
</dbReference>
<keyword evidence="3" id="KW-1185">Reference proteome</keyword>
<sequence>MATSTQSLNDLQLIASELVANAVEHDGGPWVRMSLLPVQEGERSYWRLAVIDPGRPGAVPLPRTPGPDEPRGRGLWLVDGLTGGCWGTDLTRVGERVVWALLTR</sequence>